<dbReference type="OrthoDB" id="30795at2157"/>
<dbReference type="Pfam" id="PF11495">
    <property type="entry name" value="Regulator_TrmB"/>
    <property type="match status" value="1"/>
</dbReference>
<keyword evidence="5" id="KW-1185">Reference proteome</keyword>
<dbReference type="Proteomes" id="UP000315385">
    <property type="component" value="Unassembled WGS sequence"/>
</dbReference>
<reference evidence="4 5" key="1">
    <citation type="submission" date="2019-02" db="EMBL/GenBank/DDBJ databases">
        <title>Halonotius sp. a new haloqrchaeon isolated from saline water.</title>
        <authorList>
            <person name="Duran-Viseras A."/>
            <person name="Sanchez-Porro C."/>
            <person name="Ventosa A."/>
        </authorList>
    </citation>
    <scope>NUCLEOTIDE SEQUENCE [LARGE SCALE GENOMIC DNA]</scope>
    <source>
        <strain evidence="4 5">F9-27</strain>
    </source>
</reference>
<feature type="domain" description="Transcription regulator TrmB C-terminal" evidence="3">
    <location>
        <begin position="120"/>
        <end position="221"/>
    </location>
</feature>
<dbReference type="InterPro" id="IPR036390">
    <property type="entry name" value="WH_DNA-bd_sf"/>
</dbReference>
<protein>
    <submittedName>
        <fullName evidence="4">TrmB family transcriptional regulator</fullName>
    </submittedName>
</protein>
<evidence type="ECO:0000313" key="4">
    <source>
        <dbReference type="EMBL" id="TQQ80222.1"/>
    </source>
</evidence>
<dbReference type="InterPro" id="IPR051797">
    <property type="entry name" value="TrmB-like"/>
</dbReference>
<comment type="caution">
    <text evidence="4">The sequence shown here is derived from an EMBL/GenBank/DDBJ whole genome shotgun (WGS) entry which is preliminary data.</text>
</comment>
<name>A0A544QMT3_9EURY</name>
<dbReference type="PANTHER" id="PTHR34293:SF1">
    <property type="entry name" value="HTH-TYPE TRANSCRIPTIONAL REGULATOR TRMBL2"/>
    <property type="match status" value="1"/>
</dbReference>
<gene>
    <name evidence="4" type="ORF">EWF95_06920</name>
</gene>
<comment type="similarity">
    <text evidence="1">Belongs to the transcriptional regulator TrmB family.</text>
</comment>
<evidence type="ECO:0000259" key="3">
    <source>
        <dbReference type="Pfam" id="PF11495"/>
    </source>
</evidence>
<dbReference type="SUPFAM" id="SSF46785">
    <property type="entry name" value="Winged helix' DNA-binding domain"/>
    <property type="match status" value="1"/>
</dbReference>
<dbReference type="PANTHER" id="PTHR34293">
    <property type="entry name" value="HTH-TYPE TRANSCRIPTIONAL REGULATOR TRMBL2"/>
    <property type="match status" value="1"/>
</dbReference>
<dbReference type="InterPro" id="IPR036388">
    <property type="entry name" value="WH-like_DNA-bd_sf"/>
</dbReference>
<dbReference type="InterPro" id="IPR021586">
    <property type="entry name" value="Tscrpt_reg_TrmB_C"/>
</dbReference>
<dbReference type="Gene3D" id="1.10.10.10">
    <property type="entry name" value="Winged helix-like DNA-binding domain superfamily/Winged helix DNA-binding domain"/>
    <property type="match status" value="1"/>
</dbReference>
<dbReference type="EMBL" id="SESI01000002">
    <property type="protein sequence ID" value="TQQ80222.1"/>
    <property type="molecule type" value="Genomic_DNA"/>
</dbReference>
<dbReference type="RefSeq" id="WP_142443344.1">
    <property type="nucleotide sequence ID" value="NZ_SESI01000002.1"/>
</dbReference>
<organism evidence="4 5">
    <name type="scientific">Halonotius roseus</name>
    <dbReference type="NCBI Taxonomy" id="2511997"/>
    <lineage>
        <taxon>Archaea</taxon>
        <taxon>Methanobacteriati</taxon>
        <taxon>Methanobacteriota</taxon>
        <taxon>Stenosarchaea group</taxon>
        <taxon>Halobacteria</taxon>
        <taxon>Halobacteriales</taxon>
        <taxon>Haloferacaceae</taxon>
        <taxon>Halonotius</taxon>
    </lineage>
</organism>
<evidence type="ECO:0000313" key="5">
    <source>
        <dbReference type="Proteomes" id="UP000315385"/>
    </source>
</evidence>
<dbReference type="InterPro" id="IPR002831">
    <property type="entry name" value="Tscrpt_reg_TrmB_N"/>
</dbReference>
<proteinExistence type="inferred from homology"/>
<sequence length="265" mass="29220">MSTDQTDDPRFAAVEQLEWFGLSGYAARTFVALASLGTGTARAISEVSEVPRTRVYDAIDELHDWGLVDIQQSSPKEFWAISAETVGRTFEHEFQQHANRLRTALDDLEPVDHRAEQRGVWTVDGETAITTRILEFFEGADDEIVYMTVEELLTEEILEGLAAAADRGVSIKLGGVSQPVQDRIQDVIPEATLFESLWVWSETAAGRLMMVDGTQTLVSARVTDAAATPASPRSETAIWGMGNSNSLVVILRAIFTWRLEAVTSE</sequence>
<accession>A0A544QMT3</accession>
<dbReference type="Pfam" id="PF01978">
    <property type="entry name" value="TrmB"/>
    <property type="match status" value="1"/>
</dbReference>
<feature type="domain" description="Transcription regulator TrmB N-terminal" evidence="2">
    <location>
        <begin position="17"/>
        <end position="84"/>
    </location>
</feature>
<evidence type="ECO:0000256" key="1">
    <source>
        <dbReference type="ARBA" id="ARBA00007287"/>
    </source>
</evidence>
<dbReference type="AlphaFoldDB" id="A0A544QMT3"/>
<evidence type="ECO:0000259" key="2">
    <source>
        <dbReference type="Pfam" id="PF01978"/>
    </source>
</evidence>